<dbReference type="AlphaFoldDB" id="A0A127FCF3"/>
<proteinExistence type="predicted"/>
<evidence type="ECO:0008006" key="3">
    <source>
        <dbReference type="Google" id="ProtNLM"/>
    </source>
</evidence>
<dbReference type="Pfam" id="PF13835">
    <property type="entry name" value="DUF4194"/>
    <property type="match status" value="1"/>
</dbReference>
<dbReference type="EMBL" id="CP011971">
    <property type="protein sequence ID" value="AMN48076.1"/>
    <property type="molecule type" value="Genomic_DNA"/>
</dbReference>
<organism evidence="1 2">
    <name type="scientific">Steroidobacter denitrificans</name>
    <dbReference type="NCBI Taxonomy" id="465721"/>
    <lineage>
        <taxon>Bacteria</taxon>
        <taxon>Pseudomonadati</taxon>
        <taxon>Pseudomonadota</taxon>
        <taxon>Gammaproteobacteria</taxon>
        <taxon>Steroidobacterales</taxon>
        <taxon>Steroidobacteraceae</taxon>
        <taxon>Steroidobacter</taxon>
    </lineage>
</organism>
<evidence type="ECO:0000313" key="1">
    <source>
        <dbReference type="EMBL" id="AMN48076.1"/>
    </source>
</evidence>
<dbReference type="PATRIC" id="fig|465721.4.peg.2868"/>
<dbReference type="KEGG" id="sdf:ACG33_13390"/>
<dbReference type="STRING" id="465721.ACG33_13390"/>
<reference evidence="1 2" key="1">
    <citation type="submission" date="2015-06" db="EMBL/GenBank/DDBJ databases">
        <title>A Comprehensive Approach to Explore the Metabolic and Phylogenetic Diversity of Bacterial Steroid Degradation in the Environment: Testosterone as an Example.</title>
        <authorList>
            <person name="Yang F.-C."/>
            <person name="Chen Y.-L."/>
            <person name="Yu C.-P."/>
            <person name="Tang S.-L."/>
            <person name="Wang P.-H."/>
            <person name="Ismail W."/>
            <person name="Wang C.-H."/>
            <person name="Yang C.-Y."/>
            <person name="Chiang Y.-R."/>
        </authorList>
    </citation>
    <scope>NUCLEOTIDE SEQUENCE [LARGE SCALE GENOMIC DNA]</scope>
    <source>
        <strain evidence="1 2">DSM 18526</strain>
    </source>
</reference>
<dbReference type="InterPro" id="IPR025449">
    <property type="entry name" value="JetB"/>
</dbReference>
<protein>
    <recommendedName>
        <fullName evidence="3">DUF4194 domain-containing protein</fullName>
    </recommendedName>
</protein>
<accession>A0A127FCF3</accession>
<gene>
    <name evidence="1" type="ORF">ACG33_13390</name>
</gene>
<evidence type="ECO:0000313" key="2">
    <source>
        <dbReference type="Proteomes" id="UP000070250"/>
    </source>
</evidence>
<dbReference type="Proteomes" id="UP000070250">
    <property type="component" value="Chromosome"/>
</dbReference>
<name>A0A127FCF3_STEDE</name>
<keyword evidence="2" id="KW-1185">Reference proteome</keyword>
<sequence>MAAAVRATILELMKYGLLEEASKPNLYRNALLHRDEVDRMLGWLELALRIDDIRGLAFIVVAAAPDRDDDEWSHPLVRRQRLTLEQSLLVAILRQQFVAHEVEAGVGAGDARVALDDLIPHLQAYLGDLGSDAQERKRLLTLLEQLKGHGIVSDVDQQERVTIRPIIAHLANPENLTNLVQALREATGGGDIGPTSVEEADE</sequence>